<dbReference type="EMBL" id="MU154620">
    <property type="protein sequence ID" value="KAF9491398.1"/>
    <property type="molecule type" value="Genomic_DNA"/>
</dbReference>
<feature type="non-terminal residue" evidence="2">
    <location>
        <position position="138"/>
    </location>
</feature>
<protein>
    <recommendedName>
        <fullName evidence="1">CxC6 like cysteine cluster associated with KDZ domain-containing protein</fullName>
    </recommendedName>
</protein>
<keyword evidence="3" id="KW-1185">Reference proteome</keyword>
<gene>
    <name evidence="2" type="ORF">BDN71DRAFT_1373799</name>
</gene>
<evidence type="ECO:0000313" key="2">
    <source>
        <dbReference type="EMBL" id="KAF9491398.1"/>
    </source>
</evidence>
<name>A0A9P5ZQN3_PLEER</name>
<proteinExistence type="predicted"/>
<dbReference type="InterPro" id="IPR040898">
    <property type="entry name" value="CxC6"/>
</dbReference>
<dbReference type="Pfam" id="PF18721">
    <property type="entry name" value="CxC6"/>
    <property type="match status" value="1"/>
</dbReference>
<reference evidence="2" key="1">
    <citation type="submission" date="2020-11" db="EMBL/GenBank/DDBJ databases">
        <authorList>
            <consortium name="DOE Joint Genome Institute"/>
            <person name="Ahrendt S."/>
            <person name="Riley R."/>
            <person name="Andreopoulos W."/>
            <person name="Labutti K."/>
            <person name="Pangilinan J."/>
            <person name="Ruiz-Duenas F.J."/>
            <person name="Barrasa J.M."/>
            <person name="Sanchez-Garcia M."/>
            <person name="Camarero S."/>
            <person name="Miyauchi S."/>
            <person name="Serrano A."/>
            <person name="Linde D."/>
            <person name="Babiker R."/>
            <person name="Drula E."/>
            <person name="Ayuso-Fernandez I."/>
            <person name="Pacheco R."/>
            <person name="Padilla G."/>
            <person name="Ferreira P."/>
            <person name="Barriuso J."/>
            <person name="Kellner H."/>
            <person name="Castanera R."/>
            <person name="Alfaro M."/>
            <person name="Ramirez L."/>
            <person name="Pisabarro A.G."/>
            <person name="Kuo A."/>
            <person name="Tritt A."/>
            <person name="Lipzen A."/>
            <person name="He G."/>
            <person name="Yan M."/>
            <person name="Ng V."/>
            <person name="Cullen D."/>
            <person name="Martin F."/>
            <person name="Rosso M.-N."/>
            <person name="Henrissat B."/>
            <person name="Hibbett D."/>
            <person name="Martinez A.T."/>
            <person name="Grigoriev I.V."/>
        </authorList>
    </citation>
    <scope>NUCLEOTIDE SEQUENCE</scope>
    <source>
        <strain evidence="2">ATCC 90797</strain>
    </source>
</reference>
<accession>A0A9P5ZQN3</accession>
<feature type="non-terminal residue" evidence="2">
    <location>
        <position position="1"/>
    </location>
</feature>
<comment type="caution">
    <text evidence="2">The sequence shown here is derived from an EMBL/GenBank/DDBJ whole genome shotgun (WGS) entry which is preliminary data.</text>
</comment>
<organism evidence="2 3">
    <name type="scientific">Pleurotus eryngii</name>
    <name type="common">Boletus of the steppes</name>
    <dbReference type="NCBI Taxonomy" id="5323"/>
    <lineage>
        <taxon>Eukaryota</taxon>
        <taxon>Fungi</taxon>
        <taxon>Dikarya</taxon>
        <taxon>Basidiomycota</taxon>
        <taxon>Agaricomycotina</taxon>
        <taxon>Agaricomycetes</taxon>
        <taxon>Agaricomycetidae</taxon>
        <taxon>Agaricales</taxon>
        <taxon>Pleurotineae</taxon>
        <taxon>Pleurotaceae</taxon>
        <taxon>Pleurotus</taxon>
    </lineage>
</organism>
<feature type="domain" description="CxC6 like cysteine cluster associated with KDZ" evidence="1">
    <location>
        <begin position="55"/>
        <end position="119"/>
    </location>
</feature>
<evidence type="ECO:0000259" key="1">
    <source>
        <dbReference type="Pfam" id="PF18721"/>
    </source>
</evidence>
<dbReference type="Proteomes" id="UP000807025">
    <property type="component" value="Unassembled WGS sequence"/>
</dbReference>
<dbReference type="OrthoDB" id="2527272at2759"/>
<sequence length="138" mass="15078">NMAVKDLVTAAYEYLGDGGVIRSAEGHSCDECSNDGSEPAGGPVLNNPADVRMIVIDSIVMGPHHCAMPGCEMGLLNAQTGVFCKAHQDEMEVRCHMKDCVRVKMAGTQACVDHQEQWRVYHARYANTSLLGVQRMLR</sequence>
<evidence type="ECO:0000313" key="3">
    <source>
        <dbReference type="Proteomes" id="UP000807025"/>
    </source>
</evidence>
<dbReference type="AlphaFoldDB" id="A0A9P5ZQN3"/>